<comment type="cofactor">
    <cofactor evidence="1 13">
        <name>FAD</name>
        <dbReference type="ChEBI" id="CHEBI:57692"/>
    </cofactor>
</comment>
<evidence type="ECO:0000256" key="10">
    <source>
        <dbReference type="ARBA" id="ARBA00029426"/>
    </source>
</evidence>
<keyword evidence="9 13" id="KW-0560">Oxidoreductase</keyword>
<dbReference type="EMBL" id="JBHRWI010000042">
    <property type="protein sequence ID" value="MFC3514596.1"/>
    <property type="molecule type" value="Genomic_DNA"/>
</dbReference>
<evidence type="ECO:0000259" key="15">
    <source>
        <dbReference type="Pfam" id="PF02910"/>
    </source>
</evidence>
<evidence type="ECO:0000256" key="8">
    <source>
        <dbReference type="ARBA" id="ARBA00022827"/>
    </source>
</evidence>
<evidence type="ECO:0000256" key="7">
    <source>
        <dbReference type="ARBA" id="ARBA00022642"/>
    </source>
</evidence>
<comment type="function">
    <text evidence="10">Catalyzes the oxidation of L-aspartate to iminoaspartate, the first step in the de novo biosynthesis of NAD(+).</text>
</comment>
<evidence type="ECO:0000256" key="2">
    <source>
        <dbReference type="ARBA" id="ARBA00004950"/>
    </source>
</evidence>
<evidence type="ECO:0000256" key="11">
    <source>
        <dbReference type="ARBA" id="ARBA00048305"/>
    </source>
</evidence>
<comment type="pathway">
    <text evidence="2 13">Cofactor biosynthesis; NAD(+) biosynthesis; iminoaspartate from L-aspartate (oxidase route): step 1/1.</text>
</comment>
<accession>A0ABV7QRF4</accession>
<dbReference type="EC" id="1.4.3.16" evidence="4 12"/>
<keyword evidence="17" id="KW-1185">Reference proteome</keyword>
<sequence length="549" mass="55921">MSGLVNADEAKTSPDPRWEARADVVVIGSGVAGLSAALRARELGLHVLVVTKAAVADGNTRWAQGGVAVVLDGERDEGDTVEKHTADTLTAGAGICDEAAVRSIVGGGPAAVTELRQNGAVFDHSSSGLSRAREGGHSAFRVIHAGGDATGAEVERALVAQAGERRIPVLEHHIAADALRTPAGEVAGVTVLDRNGVPGVVRASAVVLASGGFGQLYQATSNPEIATGDGLALALRAGATAADVEFVQFHPTVLYTPGARGRCPLVTEAVRGEGATLVDGAGASVMAGVHPLGDLAPRDVVAAAITRRQLLAPGGIDDHVFLDATDIPGFAKRFPTVHAACAVLGIDPAVDAIPVTPAAHFACGGVVATVDGRSSVRGLYAAGEVARTGLHGANRLASNSLLEGLVVGRRTAEAVAADLAAGLLPDPARGRIPERTVAPTAERDVLQRVMSRYAAIGRDADGLAAAVSALDLSTTDSPLWTHSGVEDAALTLAAQALLAAAERRTESRGCHVRTDFPERDEGLRRSQLIRLSPSGQPVLVEAASLEGVA</sequence>
<comment type="caution">
    <text evidence="16">The sequence shown here is derived from an EMBL/GenBank/DDBJ whole genome shotgun (WGS) entry which is preliminary data.</text>
</comment>
<feature type="domain" description="FAD-dependent oxidoreductase 2 FAD-binding" evidence="14">
    <location>
        <begin position="23"/>
        <end position="401"/>
    </location>
</feature>
<dbReference type="PANTHER" id="PTHR42716">
    <property type="entry name" value="L-ASPARTATE OXIDASE"/>
    <property type="match status" value="1"/>
</dbReference>
<dbReference type="InterPro" id="IPR015939">
    <property type="entry name" value="Fum_Rdtase/Succ_DH_flav-like_C"/>
</dbReference>
<evidence type="ECO:0000313" key="17">
    <source>
        <dbReference type="Proteomes" id="UP001595764"/>
    </source>
</evidence>
<dbReference type="PANTHER" id="PTHR42716:SF2">
    <property type="entry name" value="L-ASPARTATE OXIDASE, CHLOROPLASTIC"/>
    <property type="match status" value="1"/>
</dbReference>
<dbReference type="Gene3D" id="3.90.700.10">
    <property type="entry name" value="Succinate dehydrogenase/fumarate reductase flavoprotein, catalytic domain"/>
    <property type="match status" value="1"/>
</dbReference>
<dbReference type="Proteomes" id="UP001595764">
    <property type="component" value="Unassembled WGS sequence"/>
</dbReference>
<dbReference type="PRINTS" id="PR00411">
    <property type="entry name" value="PNDRDTASEI"/>
</dbReference>
<evidence type="ECO:0000313" key="16">
    <source>
        <dbReference type="EMBL" id="MFC3514596.1"/>
    </source>
</evidence>
<evidence type="ECO:0000256" key="6">
    <source>
        <dbReference type="ARBA" id="ARBA00022630"/>
    </source>
</evidence>
<evidence type="ECO:0000256" key="4">
    <source>
        <dbReference type="ARBA" id="ARBA00012173"/>
    </source>
</evidence>
<proteinExistence type="inferred from homology"/>
<evidence type="ECO:0000256" key="5">
    <source>
        <dbReference type="ARBA" id="ARBA00021901"/>
    </source>
</evidence>
<dbReference type="InterPro" id="IPR027477">
    <property type="entry name" value="Succ_DH/fumarate_Rdtase_cat_sf"/>
</dbReference>
<dbReference type="SUPFAM" id="SSF56425">
    <property type="entry name" value="Succinate dehydrogenase/fumarate reductase flavoprotein, catalytic domain"/>
    <property type="match status" value="1"/>
</dbReference>
<feature type="domain" description="Fumarate reductase/succinate dehydrogenase flavoprotein-like C-terminal" evidence="15">
    <location>
        <begin position="444"/>
        <end position="521"/>
    </location>
</feature>
<dbReference type="Gene3D" id="3.50.50.60">
    <property type="entry name" value="FAD/NAD(P)-binding domain"/>
    <property type="match status" value="1"/>
</dbReference>
<keyword evidence="7 13" id="KW-0662">Pyridine nucleotide biosynthesis</keyword>
<dbReference type="InterPro" id="IPR036188">
    <property type="entry name" value="FAD/NAD-bd_sf"/>
</dbReference>
<evidence type="ECO:0000256" key="12">
    <source>
        <dbReference type="NCBIfam" id="TIGR00551"/>
    </source>
</evidence>
<name>A0ABV7QRF4_9PSEU</name>
<evidence type="ECO:0000256" key="1">
    <source>
        <dbReference type="ARBA" id="ARBA00001974"/>
    </source>
</evidence>
<comment type="subcellular location">
    <subcellularLocation>
        <location evidence="13">Cytoplasm</location>
    </subcellularLocation>
</comment>
<evidence type="ECO:0000259" key="14">
    <source>
        <dbReference type="Pfam" id="PF00890"/>
    </source>
</evidence>
<keyword evidence="6 13" id="KW-0285">Flavoprotein</keyword>
<dbReference type="InterPro" id="IPR003953">
    <property type="entry name" value="FAD-dep_OxRdtase_2_FAD-bd"/>
</dbReference>
<dbReference type="PRINTS" id="PR00368">
    <property type="entry name" value="FADPNR"/>
</dbReference>
<gene>
    <name evidence="16" type="ORF">ACFORO_30805</name>
</gene>
<evidence type="ECO:0000256" key="3">
    <source>
        <dbReference type="ARBA" id="ARBA00008562"/>
    </source>
</evidence>
<dbReference type="Gene3D" id="1.20.58.100">
    <property type="entry name" value="Fumarate reductase/succinate dehydrogenase flavoprotein-like, C-terminal domain"/>
    <property type="match status" value="1"/>
</dbReference>
<dbReference type="NCBIfam" id="NF005867">
    <property type="entry name" value="PRK07804.1"/>
    <property type="match status" value="1"/>
</dbReference>
<evidence type="ECO:0000256" key="9">
    <source>
        <dbReference type="ARBA" id="ARBA00023002"/>
    </source>
</evidence>
<dbReference type="SUPFAM" id="SSF46977">
    <property type="entry name" value="Succinate dehydrogenase/fumarate reductase flavoprotein C-terminal domain"/>
    <property type="match status" value="1"/>
</dbReference>
<organism evidence="16 17">
    <name type="scientific">Amycolatopsis halotolerans</name>
    <dbReference type="NCBI Taxonomy" id="330083"/>
    <lineage>
        <taxon>Bacteria</taxon>
        <taxon>Bacillati</taxon>
        <taxon>Actinomycetota</taxon>
        <taxon>Actinomycetes</taxon>
        <taxon>Pseudonocardiales</taxon>
        <taxon>Pseudonocardiaceae</taxon>
        <taxon>Amycolatopsis</taxon>
    </lineage>
</organism>
<evidence type="ECO:0000256" key="13">
    <source>
        <dbReference type="RuleBase" id="RU362049"/>
    </source>
</evidence>
<dbReference type="InterPro" id="IPR005288">
    <property type="entry name" value="NadB"/>
</dbReference>
<dbReference type="NCBIfam" id="TIGR00551">
    <property type="entry name" value="nadB"/>
    <property type="match status" value="1"/>
</dbReference>
<dbReference type="InterPro" id="IPR037099">
    <property type="entry name" value="Fum_R/Succ_DH_flav-like_C_sf"/>
</dbReference>
<comment type="catalytic activity">
    <reaction evidence="11">
        <text>L-aspartate + O2 = iminosuccinate + H2O2</text>
        <dbReference type="Rhea" id="RHEA:25876"/>
        <dbReference type="ChEBI" id="CHEBI:15379"/>
        <dbReference type="ChEBI" id="CHEBI:16240"/>
        <dbReference type="ChEBI" id="CHEBI:29991"/>
        <dbReference type="ChEBI" id="CHEBI:77875"/>
        <dbReference type="EC" id="1.4.3.16"/>
    </reaction>
    <physiologicalReaction direction="left-to-right" evidence="11">
        <dbReference type="Rhea" id="RHEA:25877"/>
    </physiologicalReaction>
</comment>
<dbReference type="RefSeq" id="WP_377875918.1">
    <property type="nucleotide sequence ID" value="NZ_JBHMAY010000086.1"/>
</dbReference>
<dbReference type="Pfam" id="PF02910">
    <property type="entry name" value="Succ_DH_flav_C"/>
    <property type="match status" value="1"/>
</dbReference>
<dbReference type="SUPFAM" id="SSF51905">
    <property type="entry name" value="FAD/NAD(P)-binding domain"/>
    <property type="match status" value="1"/>
</dbReference>
<dbReference type="Pfam" id="PF00890">
    <property type="entry name" value="FAD_binding_2"/>
    <property type="match status" value="1"/>
</dbReference>
<dbReference type="GO" id="GO:0008734">
    <property type="term" value="F:L-aspartate oxidase activity"/>
    <property type="evidence" value="ECO:0007669"/>
    <property type="project" value="UniProtKB-EC"/>
</dbReference>
<protein>
    <recommendedName>
        <fullName evidence="5 12">L-aspartate oxidase</fullName>
        <ecNumber evidence="4 12">1.4.3.16</ecNumber>
    </recommendedName>
</protein>
<reference evidence="17" key="1">
    <citation type="journal article" date="2019" name="Int. J. Syst. Evol. Microbiol.">
        <title>The Global Catalogue of Microorganisms (GCM) 10K type strain sequencing project: providing services to taxonomists for standard genome sequencing and annotation.</title>
        <authorList>
            <consortium name="The Broad Institute Genomics Platform"/>
            <consortium name="The Broad Institute Genome Sequencing Center for Infectious Disease"/>
            <person name="Wu L."/>
            <person name="Ma J."/>
        </authorList>
    </citation>
    <scope>NUCLEOTIDE SEQUENCE [LARGE SCALE GENOMIC DNA]</scope>
    <source>
        <strain evidence="17">CGMCC 4.7682</strain>
    </source>
</reference>
<keyword evidence="8 13" id="KW-0274">FAD</keyword>
<comment type="similarity">
    <text evidence="3 13">Belongs to the FAD-dependent oxidoreductase 2 family. NadB subfamily.</text>
</comment>